<dbReference type="Pfam" id="PF02518">
    <property type="entry name" value="HATPase_c"/>
    <property type="match status" value="1"/>
</dbReference>
<evidence type="ECO:0000256" key="5">
    <source>
        <dbReference type="ARBA" id="ARBA00022519"/>
    </source>
</evidence>
<dbReference type="EMBL" id="AP024202">
    <property type="protein sequence ID" value="BCN93138.1"/>
    <property type="molecule type" value="Genomic_DNA"/>
</dbReference>
<evidence type="ECO:0000256" key="15">
    <source>
        <dbReference type="PROSITE-ProRule" id="PRU00169"/>
    </source>
</evidence>
<evidence type="ECO:0000259" key="18">
    <source>
        <dbReference type="PROSITE" id="PS50894"/>
    </source>
</evidence>
<evidence type="ECO:0000256" key="9">
    <source>
        <dbReference type="ARBA" id="ARBA00022777"/>
    </source>
</evidence>
<evidence type="ECO:0000256" key="3">
    <source>
        <dbReference type="ARBA" id="ARBA00012438"/>
    </source>
</evidence>
<keyword evidence="6 15" id="KW-0597">Phosphoprotein</keyword>
<dbReference type="PROSITE" id="PS50109">
    <property type="entry name" value="HIS_KIN"/>
    <property type="match status" value="1"/>
</dbReference>
<keyword evidence="12" id="KW-0902">Two-component regulatory system</keyword>
<dbReference type="Pfam" id="PF00072">
    <property type="entry name" value="Response_reg"/>
    <property type="match status" value="1"/>
</dbReference>
<feature type="modified residue" description="4-aspartylphosphate" evidence="15">
    <location>
        <position position="503"/>
    </location>
</feature>
<evidence type="ECO:0000256" key="4">
    <source>
        <dbReference type="ARBA" id="ARBA00022475"/>
    </source>
</evidence>
<dbReference type="Pfam" id="PF00512">
    <property type="entry name" value="HisKA"/>
    <property type="match status" value="1"/>
</dbReference>
<feature type="domain" description="Response regulatory" evidence="17">
    <location>
        <begin position="454"/>
        <end position="578"/>
    </location>
</feature>
<dbReference type="Gene3D" id="1.10.287.130">
    <property type="match status" value="1"/>
</dbReference>
<dbReference type="SUPFAM" id="SSF52172">
    <property type="entry name" value="CheY-like"/>
    <property type="match status" value="1"/>
</dbReference>
<dbReference type="SMART" id="SM00387">
    <property type="entry name" value="HATPase_c"/>
    <property type="match status" value="1"/>
</dbReference>
<feature type="domain" description="Histidine kinase" evidence="16">
    <location>
        <begin position="169"/>
        <end position="391"/>
    </location>
</feature>
<dbReference type="Gene3D" id="1.20.120.160">
    <property type="entry name" value="HPT domain"/>
    <property type="match status" value="1"/>
</dbReference>
<evidence type="ECO:0000256" key="13">
    <source>
        <dbReference type="ARBA" id="ARBA00023136"/>
    </source>
</evidence>
<evidence type="ECO:0000256" key="7">
    <source>
        <dbReference type="ARBA" id="ARBA00022679"/>
    </source>
</evidence>
<dbReference type="InterPro" id="IPR003594">
    <property type="entry name" value="HATPase_dom"/>
</dbReference>
<evidence type="ECO:0000256" key="6">
    <source>
        <dbReference type="ARBA" id="ARBA00022553"/>
    </source>
</evidence>
<dbReference type="EC" id="2.7.13.3" evidence="3"/>
<evidence type="ECO:0000256" key="11">
    <source>
        <dbReference type="ARBA" id="ARBA00022989"/>
    </source>
</evidence>
<dbReference type="InterPro" id="IPR036097">
    <property type="entry name" value="HisK_dim/P_sf"/>
</dbReference>
<dbReference type="PROSITE" id="PS50110">
    <property type="entry name" value="RESPONSE_REGULATORY"/>
    <property type="match status" value="1"/>
</dbReference>
<dbReference type="Gene3D" id="3.30.565.10">
    <property type="entry name" value="Histidine kinase-like ATPase, C-terminal domain"/>
    <property type="match status" value="1"/>
</dbReference>
<dbReference type="RefSeq" id="WP_237264053.1">
    <property type="nucleotide sequence ID" value="NZ_AP024202.1"/>
</dbReference>
<organism evidence="19 20">
    <name type="scientific">Thiomicrorhabdus immobilis</name>
    <dbReference type="NCBI Taxonomy" id="2791037"/>
    <lineage>
        <taxon>Bacteria</taxon>
        <taxon>Pseudomonadati</taxon>
        <taxon>Pseudomonadota</taxon>
        <taxon>Gammaproteobacteria</taxon>
        <taxon>Thiotrichales</taxon>
        <taxon>Piscirickettsiaceae</taxon>
        <taxon>Thiomicrorhabdus</taxon>
    </lineage>
</organism>
<evidence type="ECO:0000256" key="8">
    <source>
        <dbReference type="ARBA" id="ARBA00022692"/>
    </source>
</evidence>
<accession>A0ABM7MCM7</accession>
<feature type="modified residue" description="Phosphohistidine" evidence="14">
    <location>
        <position position="651"/>
    </location>
</feature>
<gene>
    <name evidence="19" type="ORF">THMIRHAM_09230</name>
</gene>
<protein>
    <recommendedName>
        <fullName evidence="3">histidine kinase</fullName>
        <ecNumber evidence="3">2.7.13.3</ecNumber>
    </recommendedName>
</protein>
<keyword evidence="4" id="KW-1003">Cell membrane</keyword>
<dbReference type="InterPro" id="IPR001789">
    <property type="entry name" value="Sig_transdc_resp-reg_receiver"/>
</dbReference>
<keyword evidence="9" id="KW-0418">Kinase</keyword>
<evidence type="ECO:0000313" key="19">
    <source>
        <dbReference type="EMBL" id="BCN93138.1"/>
    </source>
</evidence>
<sequence length="727" mass="82390">MSHSQSIPSNKLAQKMFEQNLWWTYAIREGKEFLELSKGLLNILGRHVSLLEDIMGEYETELLRLKIAEAYKAENATSADFDMRFIASYETLKGKRSFQHQLRVLTVDNEKIIWVTCVDVSEMVALEREMVDAQGRLSLNHLYDRQKALQERNAFITSSYNKQSRFLALLSHELRSPLLGISSLVKRIRSEMEITSEVNSMLKTIAMTAEQSTYLVNDILTYSQTEYDGITLHPTEVSLPELLENVKQLTKSIASDKDLILSLVYLGEHEKVVADGVRLTQILINLIVNAIKFTQYGGVNIEISEALKERFVFKITDSGEGITPERQAKIFEPFAQLEADSGKYTANDRYLGAGLGLFVVKQLVELMGGKITVTSDVGVGTTFEFELKLKCVKNGKKHPPANNVTRLVRVNKESVDSIDSQRDILPNSQSKNKSVVNNVVDAVKVAETAVGCHRVLIADDSKINCMVLAGYLADLNCEVVEAKDGRQAWELFQQQPFDYVLLDIQMPFMDGVEVSKRIQERYEKGHAEELKGVFAITAGGDLSGFIEEDEKPESVGFDAWLVKPVNKQQIIRLLEKDYRHKVEQKVEVDSQKTDFERDQQVKRESLAVLEDVPKQFHHLVEPFLVEMNDGINELQQCNQLNDKESIKKMAHYLKGNCMLFQLSGLVSLFRNLETIQEVTLQNHASTELDEVQKEAIRFAETEKTLQNVVLNVKSLENSISISHNNDK</sequence>
<dbReference type="InterPro" id="IPR036641">
    <property type="entry name" value="HPT_dom_sf"/>
</dbReference>
<dbReference type="SUPFAM" id="SSF47384">
    <property type="entry name" value="Homodimeric domain of signal transducing histidine kinase"/>
    <property type="match status" value="1"/>
</dbReference>
<dbReference type="Gene3D" id="3.40.50.2300">
    <property type="match status" value="1"/>
</dbReference>
<dbReference type="InterPro" id="IPR005467">
    <property type="entry name" value="His_kinase_dom"/>
</dbReference>
<dbReference type="PRINTS" id="PR00344">
    <property type="entry name" value="BCTRLSENSOR"/>
</dbReference>
<dbReference type="CDD" id="cd16922">
    <property type="entry name" value="HATPase_EvgS-ArcB-TorS-like"/>
    <property type="match status" value="1"/>
</dbReference>
<name>A0ABM7MCM7_9GAMM</name>
<comment type="catalytic activity">
    <reaction evidence="1">
        <text>ATP + protein L-histidine = ADP + protein N-phospho-L-histidine.</text>
        <dbReference type="EC" id="2.7.13.3"/>
    </reaction>
</comment>
<dbReference type="InterPro" id="IPR003661">
    <property type="entry name" value="HisK_dim/P_dom"/>
</dbReference>
<dbReference type="SMART" id="SM00448">
    <property type="entry name" value="REC"/>
    <property type="match status" value="1"/>
</dbReference>
<dbReference type="InterPro" id="IPR008207">
    <property type="entry name" value="Sig_transdc_His_kin_Hpt_dom"/>
</dbReference>
<evidence type="ECO:0000259" key="16">
    <source>
        <dbReference type="PROSITE" id="PS50109"/>
    </source>
</evidence>
<keyword evidence="13" id="KW-0472">Membrane</keyword>
<keyword evidence="8" id="KW-0812">Transmembrane</keyword>
<comment type="subcellular location">
    <subcellularLocation>
        <location evidence="2">Cell inner membrane</location>
        <topology evidence="2">Multi-pass membrane protein</topology>
    </subcellularLocation>
</comment>
<dbReference type="PANTHER" id="PTHR43047">
    <property type="entry name" value="TWO-COMPONENT HISTIDINE PROTEIN KINASE"/>
    <property type="match status" value="1"/>
</dbReference>
<dbReference type="CDD" id="cd00082">
    <property type="entry name" value="HisKA"/>
    <property type="match status" value="1"/>
</dbReference>
<dbReference type="InterPro" id="IPR004358">
    <property type="entry name" value="Sig_transdc_His_kin-like_C"/>
</dbReference>
<dbReference type="SUPFAM" id="SSF47226">
    <property type="entry name" value="Histidine-containing phosphotransfer domain, HPT domain"/>
    <property type="match status" value="1"/>
</dbReference>
<dbReference type="CDD" id="cd17546">
    <property type="entry name" value="REC_hyHK_CKI1_RcsC-like"/>
    <property type="match status" value="1"/>
</dbReference>
<keyword evidence="11" id="KW-1133">Transmembrane helix</keyword>
<evidence type="ECO:0000313" key="20">
    <source>
        <dbReference type="Proteomes" id="UP001054820"/>
    </source>
</evidence>
<evidence type="ECO:0000256" key="2">
    <source>
        <dbReference type="ARBA" id="ARBA00004429"/>
    </source>
</evidence>
<keyword evidence="10" id="KW-0547">Nucleotide-binding</keyword>
<dbReference type="InterPro" id="IPR011006">
    <property type="entry name" value="CheY-like_superfamily"/>
</dbReference>
<feature type="domain" description="HPt" evidence="18">
    <location>
        <begin position="612"/>
        <end position="713"/>
    </location>
</feature>
<evidence type="ECO:0000259" key="17">
    <source>
        <dbReference type="PROSITE" id="PS50110"/>
    </source>
</evidence>
<evidence type="ECO:0000256" key="12">
    <source>
        <dbReference type="ARBA" id="ARBA00023012"/>
    </source>
</evidence>
<dbReference type="PROSITE" id="PS50894">
    <property type="entry name" value="HPT"/>
    <property type="match status" value="1"/>
</dbReference>
<dbReference type="InterPro" id="IPR036890">
    <property type="entry name" value="HATPase_C_sf"/>
</dbReference>
<keyword evidence="7" id="KW-0808">Transferase</keyword>
<dbReference type="PANTHER" id="PTHR43047:SF64">
    <property type="entry name" value="HISTIDINE KINASE CONTAINING CHEY-HOMOLOGOUS RECEIVER DOMAIN AND PAS DOMAIN-RELATED"/>
    <property type="match status" value="1"/>
</dbReference>
<keyword evidence="10" id="KW-0067">ATP-binding</keyword>
<evidence type="ECO:0000256" key="1">
    <source>
        <dbReference type="ARBA" id="ARBA00000085"/>
    </source>
</evidence>
<keyword evidence="5" id="KW-0997">Cell inner membrane</keyword>
<dbReference type="Proteomes" id="UP001054820">
    <property type="component" value="Chromosome"/>
</dbReference>
<evidence type="ECO:0000256" key="10">
    <source>
        <dbReference type="ARBA" id="ARBA00022840"/>
    </source>
</evidence>
<evidence type="ECO:0000256" key="14">
    <source>
        <dbReference type="PROSITE-ProRule" id="PRU00110"/>
    </source>
</evidence>
<proteinExistence type="predicted"/>
<reference evidence="19" key="1">
    <citation type="journal article" date="2022" name="Arch. Microbiol.">
        <title>Thiomicrorhabdus immobilis sp. nov., a mesophilic sulfur-oxidizing bacterium isolated from sediment of a brackish lake in northern Japan.</title>
        <authorList>
            <person name="Kojima H."/>
            <person name="Mochizuki J."/>
            <person name="Kanda M."/>
            <person name="Watanabe T."/>
            <person name="Fukui M."/>
        </authorList>
    </citation>
    <scope>NUCLEOTIDE SEQUENCE</scope>
    <source>
        <strain evidence="19">Am19</strain>
    </source>
</reference>
<dbReference type="SMART" id="SM00388">
    <property type="entry name" value="HisKA"/>
    <property type="match status" value="1"/>
</dbReference>
<keyword evidence="20" id="KW-1185">Reference proteome</keyword>
<dbReference type="SUPFAM" id="SSF55874">
    <property type="entry name" value="ATPase domain of HSP90 chaperone/DNA topoisomerase II/histidine kinase"/>
    <property type="match status" value="1"/>
</dbReference>